<organism evidence="2 3">
    <name type="scientific">Actinidia rufa</name>
    <dbReference type="NCBI Taxonomy" id="165716"/>
    <lineage>
        <taxon>Eukaryota</taxon>
        <taxon>Viridiplantae</taxon>
        <taxon>Streptophyta</taxon>
        <taxon>Embryophyta</taxon>
        <taxon>Tracheophyta</taxon>
        <taxon>Spermatophyta</taxon>
        <taxon>Magnoliopsida</taxon>
        <taxon>eudicotyledons</taxon>
        <taxon>Gunneridae</taxon>
        <taxon>Pentapetalae</taxon>
        <taxon>asterids</taxon>
        <taxon>Ericales</taxon>
        <taxon>Actinidiaceae</taxon>
        <taxon>Actinidia</taxon>
    </lineage>
</organism>
<feature type="compositionally biased region" description="Basic and acidic residues" evidence="1">
    <location>
        <begin position="159"/>
        <end position="171"/>
    </location>
</feature>
<evidence type="ECO:0000313" key="3">
    <source>
        <dbReference type="Proteomes" id="UP000585474"/>
    </source>
</evidence>
<accession>A0A7J0GNF2</accession>
<proteinExistence type="predicted"/>
<feature type="region of interest" description="Disordered" evidence="1">
    <location>
        <begin position="105"/>
        <end position="171"/>
    </location>
</feature>
<evidence type="ECO:0000313" key="2">
    <source>
        <dbReference type="EMBL" id="GFZ12234.1"/>
    </source>
</evidence>
<sequence length="171" mass="19675">MKRILLRHLSLYTRRFLSPIALKPRTNANNSSLTFLSPSLFLKLRPLSSKADTKSNSAPTQKEQSPADEEDVSTEELRRRIDKYFEGDDKAIPSIFEAILKRKLSGKHDESDDELMQEFRGKPPEDVSDKEFDSDGEEWWGKPLEDVSDKEFDSDEEELRGKPLEDASDRV</sequence>
<keyword evidence="3" id="KW-1185">Reference proteome</keyword>
<feature type="region of interest" description="Disordered" evidence="1">
    <location>
        <begin position="49"/>
        <end position="76"/>
    </location>
</feature>
<dbReference type="AlphaFoldDB" id="A0A7J0GNF2"/>
<name>A0A7J0GNF2_9ERIC</name>
<feature type="compositionally biased region" description="Polar residues" evidence="1">
    <location>
        <begin position="54"/>
        <end position="64"/>
    </location>
</feature>
<dbReference type="EMBL" id="BJWL01000023">
    <property type="protein sequence ID" value="GFZ12234.1"/>
    <property type="molecule type" value="Genomic_DNA"/>
</dbReference>
<comment type="caution">
    <text evidence="2">The sequence shown here is derived from an EMBL/GenBank/DDBJ whole genome shotgun (WGS) entry which is preliminary data.</text>
</comment>
<feature type="compositionally biased region" description="Basic and acidic residues" evidence="1">
    <location>
        <begin position="117"/>
        <end position="151"/>
    </location>
</feature>
<evidence type="ECO:0000256" key="1">
    <source>
        <dbReference type="SAM" id="MobiDB-lite"/>
    </source>
</evidence>
<dbReference type="OrthoDB" id="1936793at2759"/>
<reference evidence="2 3" key="1">
    <citation type="submission" date="2019-07" db="EMBL/GenBank/DDBJ databases">
        <title>De Novo Assembly of kiwifruit Actinidia rufa.</title>
        <authorList>
            <person name="Sugita-Konishi S."/>
            <person name="Sato K."/>
            <person name="Mori E."/>
            <person name="Abe Y."/>
            <person name="Kisaki G."/>
            <person name="Hamano K."/>
            <person name="Suezawa K."/>
            <person name="Otani M."/>
            <person name="Fukuda T."/>
            <person name="Manabe T."/>
            <person name="Gomi K."/>
            <person name="Tabuchi M."/>
            <person name="Akimitsu K."/>
            <person name="Kataoka I."/>
        </authorList>
    </citation>
    <scope>NUCLEOTIDE SEQUENCE [LARGE SCALE GENOMIC DNA]</scope>
    <source>
        <strain evidence="3">cv. Fuchu</strain>
    </source>
</reference>
<protein>
    <submittedName>
        <fullName evidence="2">Uncharacterized protein</fullName>
    </submittedName>
</protein>
<dbReference type="Proteomes" id="UP000585474">
    <property type="component" value="Unassembled WGS sequence"/>
</dbReference>
<gene>
    <name evidence="2" type="ORF">Acr_23g0006190</name>
</gene>